<dbReference type="Pfam" id="PF12937">
    <property type="entry name" value="F-box-like"/>
    <property type="match status" value="1"/>
</dbReference>
<evidence type="ECO:0000313" key="3">
    <source>
        <dbReference type="EnsemblMetazoa" id="G22124.4:cds"/>
    </source>
</evidence>
<keyword evidence="1" id="KW-0853">WD repeat</keyword>
<sequence>VLQSERILELSSFELPMENDWENLTDPILLSVFSYLNFHELNYASKSCKNWYRVAQDESLWRELSFRYLGSRFSRHDDSWKSELKRLTYHAPVHLHQTCESHVDEVYNVCFSKSGKYIATCGLDGNVKVWLFGPNTELLHSRQVVDPPSYVNYVEFNEAETHLLLNCMIKGDTGDQCLLAVMSIEKKFAVIAARQSWFPNFRGTWLNNDTFLNADVLAYFFSNDNIKLVACTFYEEDLDDPFLLERPLLDRLSDNNVDLRSFLEMERDEFRPHFVKVIDWSEWNRDSPTKRTEDSNDNEKVVILFQRSLEWDGVQRIVFYKADIDSETPSVTDPIKTIFINYGCTGVQLSADHRYIVYNFRGVCEDGDKSWYDKEVDMMVINLAKSDDKPKIFSGNMSLEYSTFISYFFPDASSDFIASGSEQDAAVIWDRHSKCVISKLPHHLQDPATQNGVSAVAFHPRDQEIIVSVADDCKLRIWMSANRTRHL</sequence>
<proteinExistence type="predicted"/>
<evidence type="ECO:0000313" key="4">
    <source>
        <dbReference type="Proteomes" id="UP000005408"/>
    </source>
</evidence>
<reference evidence="3" key="1">
    <citation type="submission" date="2022-08" db="UniProtKB">
        <authorList>
            <consortium name="EnsemblMetazoa"/>
        </authorList>
    </citation>
    <scope>IDENTIFICATION</scope>
    <source>
        <strain evidence="3">05x7-T-G4-1.051#20</strain>
    </source>
</reference>
<dbReference type="GO" id="GO:0016567">
    <property type="term" value="P:protein ubiquitination"/>
    <property type="evidence" value="ECO:0007669"/>
    <property type="project" value="InterPro"/>
</dbReference>
<dbReference type="Gene3D" id="2.130.10.10">
    <property type="entry name" value="YVTN repeat-like/Quinoprotein amine dehydrogenase"/>
    <property type="match status" value="2"/>
</dbReference>
<keyword evidence="4" id="KW-1185">Reference proteome</keyword>
<dbReference type="PROSITE" id="PS50082">
    <property type="entry name" value="WD_REPEATS_2"/>
    <property type="match status" value="1"/>
</dbReference>
<dbReference type="AlphaFoldDB" id="A0A8W8K8J8"/>
<dbReference type="InterPro" id="IPR001680">
    <property type="entry name" value="WD40_rpt"/>
</dbReference>
<evidence type="ECO:0000256" key="1">
    <source>
        <dbReference type="PROSITE-ProRule" id="PRU00221"/>
    </source>
</evidence>
<organism evidence="3 4">
    <name type="scientific">Magallana gigas</name>
    <name type="common">Pacific oyster</name>
    <name type="synonym">Crassostrea gigas</name>
    <dbReference type="NCBI Taxonomy" id="29159"/>
    <lineage>
        <taxon>Eukaryota</taxon>
        <taxon>Metazoa</taxon>
        <taxon>Spiralia</taxon>
        <taxon>Lophotrochozoa</taxon>
        <taxon>Mollusca</taxon>
        <taxon>Bivalvia</taxon>
        <taxon>Autobranchia</taxon>
        <taxon>Pteriomorphia</taxon>
        <taxon>Ostreida</taxon>
        <taxon>Ostreoidea</taxon>
        <taxon>Ostreidae</taxon>
        <taxon>Magallana</taxon>
    </lineage>
</organism>
<dbReference type="EnsemblMetazoa" id="G22124.4">
    <property type="protein sequence ID" value="G22124.4:cds"/>
    <property type="gene ID" value="G22124"/>
</dbReference>
<feature type="domain" description="F-box" evidence="2">
    <location>
        <begin position="18"/>
        <end position="64"/>
    </location>
</feature>
<evidence type="ECO:0000259" key="2">
    <source>
        <dbReference type="PROSITE" id="PS50181"/>
    </source>
</evidence>
<dbReference type="GO" id="GO:0019005">
    <property type="term" value="C:SCF ubiquitin ligase complex"/>
    <property type="evidence" value="ECO:0007669"/>
    <property type="project" value="InterPro"/>
</dbReference>
<dbReference type="PROSITE" id="PS50294">
    <property type="entry name" value="WD_REPEATS_REGION"/>
    <property type="match status" value="1"/>
</dbReference>
<dbReference type="SMART" id="SM00320">
    <property type="entry name" value="WD40"/>
    <property type="match status" value="2"/>
</dbReference>
<dbReference type="InterPro" id="IPR036047">
    <property type="entry name" value="F-box-like_dom_sf"/>
</dbReference>
<protein>
    <recommendedName>
        <fullName evidence="2">F-box domain-containing protein</fullName>
    </recommendedName>
</protein>
<dbReference type="Gene3D" id="1.20.1280.50">
    <property type="match status" value="1"/>
</dbReference>
<dbReference type="InterPro" id="IPR015943">
    <property type="entry name" value="WD40/YVTN_repeat-like_dom_sf"/>
</dbReference>
<dbReference type="GO" id="GO:0080008">
    <property type="term" value="C:Cul4-RING E3 ubiquitin ligase complex"/>
    <property type="evidence" value="ECO:0007669"/>
    <property type="project" value="InterPro"/>
</dbReference>
<dbReference type="PROSITE" id="PS50181">
    <property type="entry name" value="FBOX"/>
    <property type="match status" value="1"/>
</dbReference>
<dbReference type="InterPro" id="IPR036322">
    <property type="entry name" value="WD40_repeat_dom_sf"/>
</dbReference>
<feature type="repeat" description="WD" evidence="1">
    <location>
        <begin position="99"/>
        <end position="130"/>
    </location>
</feature>
<dbReference type="InterPro" id="IPR042508">
    <property type="entry name" value="FBXW5"/>
</dbReference>
<dbReference type="SUPFAM" id="SSF81383">
    <property type="entry name" value="F-box domain"/>
    <property type="match status" value="1"/>
</dbReference>
<accession>A0A8W8K8J8</accession>
<dbReference type="Pfam" id="PF00400">
    <property type="entry name" value="WD40"/>
    <property type="match status" value="2"/>
</dbReference>
<dbReference type="InterPro" id="IPR001810">
    <property type="entry name" value="F-box_dom"/>
</dbReference>
<name>A0A8W8K8J8_MAGGI</name>
<dbReference type="PANTHER" id="PTHR20995">
    <property type="entry name" value="F-BOX/WD REPEAT-CONTAINING PROTEIN 5"/>
    <property type="match status" value="1"/>
</dbReference>
<dbReference type="PANTHER" id="PTHR20995:SF17">
    <property type="entry name" value="F-BOX_WD REPEAT-CONTAINING PROTEIN 5"/>
    <property type="match status" value="1"/>
</dbReference>
<dbReference type="Proteomes" id="UP000005408">
    <property type="component" value="Unassembled WGS sequence"/>
</dbReference>
<dbReference type="SUPFAM" id="SSF50978">
    <property type="entry name" value="WD40 repeat-like"/>
    <property type="match status" value="1"/>
</dbReference>